<dbReference type="SUPFAM" id="SSF50475">
    <property type="entry name" value="FMN-binding split barrel"/>
    <property type="match status" value="1"/>
</dbReference>
<dbReference type="InterPro" id="IPR012349">
    <property type="entry name" value="Split_barrel_FMN-bd"/>
</dbReference>
<dbReference type="OrthoDB" id="2618648at2"/>
<evidence type="ECO:0008006" key="3">
    <source>
        <dbReference type="Google" id="ProtNLM"/>
    </source>
</evidence>
<dbReference type="Gene3D" id="2.30.110.10">
    <property type="entry name" value="Electron Transport, Fmn-binding Protein, Chain A"/>
    <property type="match status" value="1"/>
</dbReference>
<protein>
    <recommendedName>
        <fullName evidence="3">Pyridoxamine 5'-phosphate oxidase putative domain-containing protein</fullName>
    </recommendedName>
</protein>
<name>A0A2R4VWK2_9PROT</name>
<proteinExistence type="predicted"/>
<accession>A0A2R4VWK2</accession>
<evidence type="ECO:0000313" key="1">
    <source>
        <dbReference type="EMBL" id="AWB08830.1"/>
    </source>
</evidence>
<dbReference type="EMBL" id="CP028907">
    <property type="protein sequence ID" value="AWB08830.1"/>
    <property type="molecule type" value="Genomic_DNA"/>
</dbReference>
<dbReference type="AlphaFoldDB" id="A0A2R4VWK2"/>
<organism evidence="1 2">
    <name type="scientific">Azospirillum humicireducens</name>
    <dbReference type="NCBI Taxonomy" id="1226968"/>
    <lineage>
        <taxon>Bacteria</taxon>
        <taxon>Pseudomonadati</taxon>
        <taxon>Pseudomonadota</taxon>
        <taxon>Alphaproteobacteria</taxon>
        <taxon>Rhodospirillales</taxon>
        <taxon>Azospirillaceae</taxon>
        <taxon>Azospirillum</taxon>
    </lineage>
</organism>
<evidence type="ECO:0000313" key="2">
    <source>
        <dbReference type="Proteomes" id="UP000077405"/>
    </source>
</evidence>
<gene>
    <name evidence="1" type="ORF">A6A40_27885</name>
</gene>
<keyword evidence="2" id="KW-1185">Reference proteome</keyword>
<reference evidence="1 2" key="1">
    <citation type="submission" date="2018-04" db="EMBL/GenBank/DDBJ databases">
        <title>Complete genome sequence of the nitrogen-fixing bacterium Azospirillum humicireducens type strain SgZ-5.</title>
        <authorList>
            <person name="Yu Z."/>
        </authorList>
    </citation>
    <scope>NUCLEOTIDE SEQUENCE [LARGE SCALE GENOMIC DNA]</scope>
    <source>
        <strain evidence="1 2">SgZ-5</strain>
        <plasmid evidence="1 2">pYZ6</plasmid>
    </source>
</reference>
<sequence length="167" mass="17019">MAEPDGLQLGAGVGAAVSRFLDRSLSVNVASSDRSNRPLVARAVAAQASSGGERLTVLLDGRANAELVAAVADTGRLAVVFSEPSTHRSLQVKGDGALVAAPTAEEAALTGPYLDGFIAELTGIGFTEPFIRAVMSCDPADLVALHVRPATVFDQTPGPKAGEPVQA</sequence>
<dbReference type="KEGG" id="ahu:A6A40_27885"/>
<dbReference type="Proteomes" id="UP000077405">
    <property type="component" value="Plasmid pYZ6"/>
</dbReference>
<keyword evidence="1" id="KW-0614">Plasmid</keyword>
<dbReference type="RefSeq" id="WP_108549078.1">
    <property type="nucleotide sequence ID" value="NZ_CP028907.1"/>
</dbReference>
<geneLocation type="plasmid" evidence="1 2">
    <name>pYZ6</name>
</geneLocation>